<gene>
    <name evidence="2" type="ORF">QEH59_18150</name>
</gene>
<dbReference type="Proteomes" id="UP001243717">
    <property type="component" value="Unassembled WGS sequence"/>
</dbReference>
<proteinExistence type="predicted"/>
<protein>
    <submittedName>
        <fullName evidence="2">Uncharacterized protein</fullName>
    </submittedName>
</protein>
<keyword evidence="1" id="KW-0472">Membrane</keyword>
<dbReference type="EMBL" id="JARXIC010000071">
    <property type="protein sequence ID" value="MDQ8196358.1"/>
    <property type="molecule type" value="Genomic_DNA"/>
</dbReference>
<keyword evidence="1" id="KW-1133">Transmembrane helix</keyword>
<evidence type="ECO:0000313" key="2">
    <source>
        <dbReference type="EMBL" id="MDQ8196358.1"/>
    </source>
</evidence>
<sequence length="114" mass="13402">MALKDLSFFERMLRSRFYAHRDTRYCSTPDRNLRILVRDQIPTSKDGADAGLELETRQWIRDFYSRTIVAWIALIISVLALGISIVSVFLDRNNEPKIKEEKESHKAYSEDYTE</sequence>
<reference evidence="2 3" key="1">
    <citation type="submission" date="2023-04" db="EMBL/GenBank/DDBJ databases">
        <title>A novel bacteria isolated from coastal sediment.</title>
        <authorList>
            <person name="Liu X.-J."/>
            <person name="Du Z.-J."/>
        </authorList>
    </citation>
    <scope>NUCLEOTIDE SEQUENCE [LARGE SCALE GENOMIC DNA]</scope>
    <source>
        <strain evidence="2 3">SDUM461004</strain>
    </source>
</reference>
<accession>A0ABU1ARX5</accession>
<evidence type="ECO:0000313" key="3">
    <source>
        <dbReference type="Proteomes" id="UP001243717"/>
    </source>
</evidence>
<feature type="transmembrane region" description="Helical" evidence="1">
    <location>
        <begin position="68"/>
        <end position="90"/>
    </location>
</feature>
<keyword evidence="3" id="KW-1185">Reference proteome</keyword>
<name>A0ABU1ARX5_9BACT</name>
<comment type="caution">
    <text evidence="2">The sequence shown here is derived from an EMBL/GenBank/DDBJ whole genome shotgun (WGS) entry which is preliminary data.</text>
</comment>
<evidence type="ECO:0000256" key="1">
    <source>
        <dbReference type="SAM" id="Phobius"/>
    </source>
</evidence>
<organism evidence="2 3">
    <name type="scientific">Thalassobacterium sedimentorum</name>
    <dbReference type="NCBI Taxonomy" id="3041258"/>
    <lineage>
        <taxon>Bacteria</taxon>
        <taxon>Pseudomonadati</taxon>
        <taxon>Verrucomicrobiota</taxon>
        <taxon>Opitutia</taxon>
        <taxon>Puniceicoccales</taxon>
        <taxon>Coraliomargaritaceae</taxon>
        <taxon>Thalassobacterium</taxon>
    </lineage>
</organism>
<keyword evidence="1" id="KW-0812">Transmembrane</keyword>
<dbReference type="RefSeq" id="WP_308986793.1">
    <property type="nucleotide sequence ID" value="NZ_JARXIC010000071.1"/>
</dbReference>